<dbReference type="InterPro" id="IPR017972">
    <property type="entry name" value="Cyt_P450_CS"/>
</dbReference>
<dbReference type="GO" id="GO:0020037">
    <property type="term" value="F:heme binding"/>
    <property type="evidence" value="ECO:0007669"/>
    <property type="project" value="InterPro"/>
</dbReference>
<comment type="cofactor">
    <cofactor evidence="1 14">
        <name>heme</name>
        <dbReference type="ChEBI" id="CHEBI:30413"/>
    </cofactor>
</comment>
<evidence type="ECO:0008006" key="18">
    <source>
        <dbReference type="Google" id="ProtNLM"/>
    </source>
</evidence>
<dbReference type="Gene3D" id="1.10.630.10">
    <property type="entry name" value="Cytochrome P450"/>
    <property type="match status" value="1"/>
</dbReference>
<evidence type="ECO:0000256" key="8">
    <source>
        <dbReference type="ARBA" id="ARBA00022824"/>
    </source>
</evidence>
<dbReference type="AlphaFoldDB" id="A0A9N9QC04"/>
<sequence>MIFLTSIILLLTAVIVSYIRWRQRYWERKGVPQFDPDLIFGDTKPLLTGSKSVQGYFQDVYEAGRKKSDKHVGIYNFWQPEYVPIDLNIIKRIVTTDFNYFDARGLYHSKFDKFSENMFTLDGAEWKDRRVKITPTFTSGKIKIMFETVLEKASELSKAIIREADANKAIAVKELMARYGTDTFASVGFGLECNTLRDADNIFRQIGRKALKPNLIGFFLELTFPANLLAACGHTLVPKDVEAYFTNIVSDTLKFRESNDVKRNDFLQLLLQQKKREAGNDGDVVVSDDKKNLTEQEIINEAFLFYLVGFETSAGTMTFALLELAQNPQMQDKLREEILANLDKHNGKFTYESLSEMEYLDRILKETLRKYPVLAVYPRACSKDYKIPGTDVVLKKGTKVHIPAIGIHRDPEYYPNPEEFDPERFTPENIAKRPDFAYLPFGEGPRQCIGMRFARVQTKIGIATSIKDYRITLDERTQLPLQFDHASIGFTLKKDIMLRFTKV</sequence>
<dbReference type="PRINTS" id="PR00465">
    <property type="entry name" value="EP450IV"/>
</dbReference>
<dbReference type="PRINTS" id="PR00385">
    <property type="entry name" value="P450"/>
</dbReference>
<keyword evidence="13" id="KW-0472">Membrane</keyword>
<dbReference type="InterPro" id="IPR050476">
    <property type="entry name" value="Insect_CytP450_Detox"/>
</dbReference>
<evidence type="ECO:0000256" key="4">
    <source>
        <dbReference type="ARBA" id="ARBA00004406"/>
    </source>
</evidence>
<dbReference type="GO" id="GO:0016705">
    <property type="term" value="F:oxidoreductase activity, acting on paired donors, with incorporation or reduction of molecular oxygen"/>
    <property type="evidence" value="ECO:0007669"/>
    <property type="project" value="InterPro"/>
</dbReference>
<evidence type="ECO:0000256" key="11">
    <source>
        <dbReference type="ARBA" id="ARBA00023004"/>
    </source>
</evidence>
<reference evidence="16" key="1">
    <citation type="submission" date="2022-01" db="EMBL/GenBank/DDBJ databases">
        <authorList>
            <person name="King R."/>
        </authorList>
    </citation>
    <scope>NUCLEOTIDE SEQUENCE</scope>
</reference>
<keyword evidence="10 15" id="KW-0560">Oxidoreductase</keyword>
<dbReference type="PROSITE" id="PS00086">
    <property type="entry name" value="CYTOCHROME_P450"/>
    <property type="match status" value="1"/>
</dbReference>
<keyword evidence="11 14" id="KW-0408">Iron</keyword>
<keyword evidence="8" id="KW-0256">Endoplasmic reticulum</keyword>
<dbReference type="Proteomes" id="UP001152799">
    <property type="component" value="Chromosome 2"/>
</dbReference>
<evidence type="ECO:0000313" key="16">
    <source>
        <dbReference type="EMBL" id="CAG9764093.1"/>
    </source>
</evidence>
<keyword evidence="17" id="KW-1185">Reference proteome</keyword>
<evidence type="ECO:0000256" key="14">
    <source>
        <dbReference type="PIRSR" id="PIRSR602403-1"/>
    </source>
</evidence>
<dbReference type="GO" id="GO:0004497">
    <property type="term" value="F:monooxygenase activity"/>
    <property type="evidence" value="ECO:0007669"/>
    <property type="project" value="UniProtKB-KW"/>
</dbReference>
<evidence type="ECO:0000256" key="1">
    <source>
        <dbReference type="ARBA" id="ARBA00001971"/>
    </source>
</evidence>
<proteinExistence type="inferred from homology"/>
<evidence type="ECO:0000256" key="3">
    <source>
        <dbReference type="ARBA" id="ARBA00004174"/>
    </source>
</evidence>
<evidence type="ECO:0000256" key="13">
    <source>
        <dbReference type="ARBA" id="ARBA00023136"/>
    </source>
</evidence>
<protein>
    <recommendedName>
        <fullName evidence="18">Cytochrome P450</fullName>
    </recommendedName>
</protein>
<evidence type="ECO:0000256" key="9">
    <source>
        <dbReference type="ARBA" id="ARBA00022848"/>
    </source>
</evidence>
<comment type="similarity">
    <text evidence="5 15">Belongs to the cytochrome P450 family.</text>
</comment>
<accession>A0A9N9QC04</accession>
<dbReference type="PANTHER" id="PTHR24292">
    <property type="entry name" value="CYTOCHROME P450"/>
    <property type="match status" value="1"/>
</dbReference>
<dbReference type="PANTHER" id="PTHR24292:SF100">
    <property type="entry name" value="CYTOCHROME P450 6A16, ISOFORM B-RELATED"/>
    <property type="match status" value="1"/>
</dbReference>
<comment type="subcellular location">
    <subcellularLocation>
        <location evidence="4">Endoplasmic reticulum membrane</location>
        <topology evidence="4">Peripheral membrane protein</topology>
    </subcellularLocation>
    <subcellularLocation>
        <location evidence="3">Microsome membrane</location>
        <topology evidence="3">Peripheral membrane protein</topology>
    </subcellularLocation>
</comment>
<dbReference type="InterPro" id="IPR002403">
    <property type="entry name" value="Cyt_P450_E_grp-IV"/>
</dbReference>
<evidence type="ECO:0000256" key="5">
    <source>
        <dbReference type="ARBA" id="ARBA00010617"/>
    </source>
</evidence>
<evidence type="ECO:0000256" key="10">
    <source>
        <dbReference type="ARBA" id="ARBA00023002"/>
    </source>
</evidence>
<evidence type="ECO:0000256" key="12">
    <source>
        <dbReference type="ARBA" id="ARBA00023033"/>
    </source>
</evidence>
<dbReference type="CDD" id="cd11056">
    <property type="entry name" value="CYP6-like"/>
    <property type="match status" value="1"/>
</dbReference>
<name>A0A9N9QC04_9CUCU</name>
<evidence type="ECO:0000256" key="15">
    <source>
        <dbReference type="RuleBase" id="RU000461"/>
    </source>
</evidence>
<dbReference type="InterPro" id="IPR036396">
    <property type="entry name" value="Cyt_P450_sf"/>
</dbReference>
<keyword evidence="7 14" id="KW-0479">Metal-binding</keyword>
<evidence type="ECO:0000256" key="2">
    <source>
        <dbReference type="ARBA" id="ARBA00003690"/>
    </source>
</evidence>
<evidence type="ECO:0000256" key="7">
    <source>
        <dbReference type="ARBA" id="ARBA00022723"/>
    </source>
</evidence>
<keyword evidence="9" id="KW-0492">Microsome</keyword>
<gene>
    <name evidence="16" type="ORF">CEUTPL_LOCUS4738</name>
</gene>
<dbReference type="GO" id="GO:0005506">
    <property type="term" value="F:iron ion binding"/>
    <property type="evidence" value="ECO:0007669"/>
    <property type="project" value="InterPro"/>
</dbReference>
<dbReference type="FunFam" id="1.10.630.10:FF:000042">
    <property type="entry name" value="Cytochrome P450"/>
    <property type="match status" value="1"/>
</dbReference>
<keyword evidence="6 14" id="KW-0349">Heme</keyword>
<dbReference type="SUPFAM" id="SSF48264">
    <property type="entry name" value="Cytochrome P450"/>
    <property type="match status" value="1"/>
</dbReference>
<dbReference type="InterPro" id="IPR001128">
    <property type="entry name" value="Cyt_P450"/>
</dbReference>
<evidence type="ECO:0000313" key="17">
    <source>
        <dbReference type="Proteomes" id="UP001152799"/>
    </source>
</evidence>
<dbReference type="GO" id="GO:0005789">
    <property type="term" value="C:endoplasmic reticulum membrane"/>
    <property type="evidence" value="ECO:0007669"/>
    <property type="project" value="UniProtKB-SubCell"/>
</dbReference>
<comment type="function">
    <text evidence="2">May be involved in the metabolism of insect hormones and in the breakdown of synthetic insecticides.</text>
</comment>
<dbReference type="Pfam" id="PF00067">
    <property type="entry name" value="p450"/>
    <property type="match status" value="1"/>
</dbReference>
<evidence type="ECO:0000256" key="6">
    <source>
        <dbReference type="ARBA" id="ARBA00022617"/>
    </source>
</evidence>
<keyword evidence="12 15" id="KW-0503">Monooxygenase</keyword>
<dbReference type="OrthoDB" id="2789670at2759"/>
<feature type="binding site" description="axial binding residue" evidence="14">
    <location>
        <position position="448"/>
    </location>
    <ligand>
        <name>heme</name>
        <dbReference type="ChEBI" id="CHEBI:30413"/>
    </ligand>
    <ligandPart>
        <name>Fe</name>
        <dbReference type="ChEBI" id="CHEBI:18248"/>
    </ligandPart>
</feature>
<organism evidence="16 17">
    <name type="scientific">Ceutorhynchus assimilis</name>
    <name type="common">cabbage seed weevil</name>
    <dbReference type="NCBI Taxonomy" id="467358"/>
    <lineage>
        <taxon>Eukaryota</taxon>
        <taxon>Metazoa</taxon>
        <taxon>Ecdysozoa</taxon>
        <taxon>Arthropoda</taxon>
        <taxon>Hexapoda</taxon>
        <taxon>Insecta</taxon>
        <taxon>Pterygota</taxon>
        <taxon>Neoptera</taxon>
        <taxon>Endopterygota</taxon>
        <taxon>Coleoptera</taxon>
        <taxon>Polyphaga</taxon>
        <taxon>Cucujiformia</taxon>
        <taxon>Curculionidae</taxon>
        <taxon>Ceutorhynchinae</taxon>
        <taxon>Ceutorhynchus</taxon>
    </lineage>
</organism>
<dbReference type="EMBL" id="OU892278">
    <property type="protein sequence ID" value="CAG9764093.1"/>
    <property type="molecule type" value="Genomic_DNA"/>
</dbReference>